<evidence type="ECO:0000256" key="3">
    <source>
        <dbReference type="PROSITE-ProRule" id="PRU00708"/>
    </source>
</evidence>
<feature type="repeat" description="PPR" evidence="3">
    <location>
        <begin position="388"/>
        <end position="422"/>
    </location>
</feature>
<organism evidence="5 6">
    <name type="scientific">Lithospermum erythrorhizon</name>
    <name type="common">Purple gromwell</name>
    <name type="synonym">Lithospermum officinale var. erythrorhizon</name>
    <dbReference type="NCBI Taxonomy" id="34254"/>
    <lineage>
        <taxon>Eukaryota</taxon>
        <taxon>Viridiplantae</taxon>
        <taxon>Streptophyta</taxon>
        <taxon>Embryophyta</taxon>
        <taxon>Tracheophyta</taxon>
        <taxon>Spermatophyta</taxon>
        <taxon>Magnoliopsida</taxon>
        <taxon>eudicotyledons</taxon>
        <taxon>Gunneridae</taxon>
        <taxon>Pentapetalae</taxon>
        <taxon>asterids</taxon>
        <taxon>lamiids</taxon>
        <taxon>Boraginales</taxon>
        <taxon>Boraginaceae</taxon>
        <taxon>Boraginoideae</taxon>
        <taxon>Lithospermeae</taxon>
        <taxon>Lithospermum</taxon>
    </lineage>
</organism>
<evidence type="ECO:0000313" key="5">
    <source>
        <dbReference type="EMBL" id="GAA0153237.1"/>
    </source>
</evidence>
<keyword evidence="2" id="KW-0677">Repeat</keyword>
<dbReference type="AlphaFoldDB" id="A0AAV3PTI2"/>
<protein>
    <recommendedName>
        <fullName evidence="7">Pentatricopeptide repeat-containing protein</fullName>
    </recommendedName>
</protein>
<dbReference type="Gene3D" id="1.25.40.10">
    <property type="entry name" value="Tetratricopeptide repeat domain"/>
    <property type="match status" value="4"/>
</dbReference>
<dbReference type="Pfam" id="PF13041">
    <property type="entry name" value="PPR_2"/>
    <property type="match status" value="4"/>
</dbReference>
<feature type="region of interest" description="Disordered" evidence="4">
    <location>
        <begin position="26"/>
        <end position="47"/>
    </location>
</feature>
<dbReference type="InterPro" id="IPR002885">
    <property type="entry name" value="PPR_rpt"/>
</dbReference>
<reference evidence="5 6" key="1">
    <citation type="submission" date="2024-01" db="EMBL/GenBank/DDBJ databases">
        <title>The complete chloroplast genome sequence of Lithospermum erythrorhizon: insights into the phylogenetic relationship among Boraginaceae species and the maternal lineages of purple gromwells.</title>
        <authorList>
            <person name="Okada T."/>
            <person name="Watanabe K."/>
        </authorList>
    </citation>
    <scope>NUCLEOTIDE SEQUENCE [LARGE SCALE GENOMIC DNA]</scope>
</reference>
<dbReference type="Proteomes" id="UP001454036">
    <property type="component" value="Unassembled WGS sequence"/>
</dbReference>
<dbReference type="NCBIfam" id="TIGR00756">
    <property type="entry name" value="PPR"/>
    <property type="match status" value="9"/>
</dbReference>
<feature type="repeat" description="PPR" evidence="3">
    <location>
        <begin position="353"/>
        <end position="387"/>
    </location>
</feature>
<evidence type="ECO:0008006" key="7">
    <source>
        <dbReference type="Google" id="ProtNLM"/>
    </source>
</evidence>
<dbReference type="Pfam" id="PF01535">
    <property type="entry name" value="PPR"/>
    <property type="match status" value="1"/>
</dbReference>
<dbReference type="EMBL" id="BAABME010002140">
    <property type="protein sequence ID" value="GAA0153237.1"/>
    <property type="molecule type" value="Genomic_DNA"/>
</dbReference>
<evidence type="ECO:0000313" key="6">
    <source>
        <dbReference type="Proteomes" id="UP001454036"/>
    </source>
</evidence>
<feature type="repeat" description="PPR" evidence="3">
    <location>
        <begin position="283"/>
        <end position="317"/>
    </location>
</feature>
<feature type="repeat" description="PPR" evidence="3">
    <location>
        <begin position="179"/>
        <end position="213"/>
    </location>
</feature>
<feature type="repeat" description="PPR" evidence="3">
    <location>
        <begin position="318"/>
        <end position="352"/>
    </location>
</feature>
<name>A0AAV3PTI2_LITER</name>
<evidence type="ECO:0000256" key="1">
    <source>
        <dbReference type="ARBA" id="ARBA00007626"/>
    </source>
</evidence>
<feature type="compositionally biased region" description="Low complexity" evidence="4">
    <location>
        <begin position="35"/>
        <end position="47"/>
    </location>
</feature>
<feature type="repeat" description="PPR" evidence="3">
    <location>
        <begin position="248"/>
        <end position="282"/>
    </location>
</feature>
<proteinExistence type="inferred from homology"/>
<dbReference type="PROSITE" id="PS51375">
    <property type="entry name" value="PPR"/>
    <property type="match status" value="8"/>
</dbReference>
<dbReference type="SUPFAM" id="SSF48452">
    <property type="entry name" value="TPR-like"/>
    <property type="match status" value="1"/>
</dbReference>
<feature type="repeat" description="PPR" evidence="3">
    <location>
        <begin position="458"/>
        <end position="493"/>
    </location>
</feature>
<keyword evidence="6" id="KW-1185">Reference proteome</keyword>
<dbReference type="PANTHER" id="PTHR47447:SF28">
    <property type="entry name" value="PENTACOTRIPEPTIDE-REPEAT REGION OF PRORP DOMAIN-CONTAINING PROTEIN"/>
    <property type="match status" value="1"/>
</dbReference>
<gene>
    <name evidence="5" type="ORF">LIER_11526</name>
</gene>
<dbReference type="InterPro" id="IPR011990">
    <property type="entry name" value="TPR-like_helical_dom_sf"/>
</dbReference>
<evidence type="ECO:0000256" key="4">
    <source>
        <dbReference type="SAM" id="MobiDB-lite"/>
    </source>
</evidence>
<comment type="similarity">
    <text evidence="1">Belongs to the PPR family. P subfamily.</text>
</comment>
<dbReference type="PANTHER" id="PTHR47447">
    <property type="entry name" value="OS03G0856100 PROTEIN"/>
    <property type="match status" value="1"/>
</dbReference>
<comment type="caution">
    <text evidence="5">The sequence shown here is derived from an EMBL/GenBank/DDBJ whole genome shotgun (WGS) entry which is preliminary data.</text>
</comment>
<evidence type="ECO:0000256" key="2">
    <source>
        <dbReference type="ARBA" id="ARBA00022737"/>
    </source>
</evidence>
<feature type="repeat" description="PPR" evidence="3">
    <location>
        <begin position="423"/>
        <end position="457"/>
    </location>
</feature>
<sequence>MALTKSHLHLRRLHLTTPFSSSATTLLSADDHHPTTTPSTASLLSPSHTHLSQTLLSLIKTHHRKNPTTTTTTINPNIIFPSLSSEFSQITHPQSLSPSLICHVIKSAASVRHGIPFHQILSFFNWAVINNNNNNNNNNNEFEYSEVYNEVIDVAGKMRNFDICWYLIGLMRENGIKIQLDTFSILIRRYVRAGLAAEAVHCFNRMEEFGCVPNVEAFSVVISVLCKKRRAKEAQAFFDNLKGRFENDVVVYTSLVHGWCRAGEIGEAERVFDEMKTVGIKPNVYTYTIVIDALCRSGQITRAHDVFADMIDVGIQPNAATFNNLMRVHVKAGRTEKVLQVYNQMKRLSCTPDVITYNFLIESHCRDENQEEAIKVINVMGRKGCEPNSWSFNPIFRCIAKAGDVNGAHRLLTRMKEAKCKPDTVTYNILLQMFAESKSSDMVIKLKKEMDATEVEPNVNTFKILISMYCRMGHWNNAYKYLKEMVEEKSLKPSDSVYKMVLQLLMKAGQIKKHEELVQKMILRGFLLRSV</sequence>
<accession>A0AAV3PTI2</accession>